<evidence type="ECO:0000313" key="3">
    <source>
        <dbReference type="Proteomes" id="UP000823926"/>
    </source>
</evidence>
<dbReference type="PANTHER" id="PTHR30231">
    <property type="entry name" value="DNA POLYMERASE III SUBUNIT EPSILON"/>
    <property type="match status" value="1"/>
</dbReference>
<proteinExistence type="predicted"/>
<dbReference type="InterPro" id="IPR012337">
    <property type="entry name" value="RNaseH-like_sf"/>
</dbReference>
<reference evidence="2" key="2">
    <citation type="submission" date="2021-04" db="EMBL/GenBank/DDBJ databases">
        <authorList>
            <person name="Gilroy R."/>
        </authorList>
    </citation>
    <scope>NUCLEOTIDE SEQUENCE</scope>
    <source>
        <strain evidence="2">ChiBcec15-1070</strain>
    </source>
</reference>
<dbReference type="GO" id="GO:0008408">
    <property type="term" value="F:3'-5' exonuclease activity"/>
    <property type="evidence" value="ECO:0007669"/>
    <property type="project" value="TreeGrafter"/>
</dbReference>
<accession>A0A9D1QBZ6</accession>
<reference evidence="2" key="1">
    <citation type="journal article" date="2021" name="PeerJ">
        <title>Extensive microbial diversity within the chicken gut microbiome revealed by metagenomics and culture.</title>
        <authorList>
            <person name="Gilroy R."/>
            <person name="Ravi A."/>
            <person name="Getino M."/>
            <person name="Pursley I."/>
            <person name="Horton D.L."/>
            <person name="Alikhan N.F."/>
            <person name="Baker D."/>
            <person name="Gharbi K."/>
            <person name="Hall N."/>
            <person name="Watson M."/>
            <person name="Adriaenssens E.M."/>
            <person name="Foster-Nyarko E."/>
            <person name="Jarju S."/>
            <person name="Secka A."/>
            <person name="Antonio M."/>
            <person name="Oren A."/>
            <person name="Chaudhuri R.R."/>
            <person name="La Ragione R."/>
            <person name="Hildebrand F."/>
            <person name="Pallen M.J."/>
        </authorList>
    </citation>
    <scope>NUCLEOTIDE SEQUENCE</scope>
    <source>
        <strain evidence="2">ChiBcec15-1070</strain>
    </source>
</reference>
<dbReference type="InterPro" id="IPR013520">
    <property type="entry name" value="Ribonucl_H"/>
</dbReference>
<dbReference type="SMART" id="SM00479">
    <property type="entry name" value="EXOIII"/>
    <property type="match status" value="1"/>
</dbReference>
<dbReference type="GO" id="GO:0006259">
    <property type="term" value="P:DNA metabolic process"/>
    <property type="evidence" value="ECO:0007669"/>
    <property type="project" value="UniProtKB-ARBA"/>
</dbReference>
<evidence type="ECO:0000313" key="2">
    <source>
        <dbReference type="EMBL" id="HIW10555.1"/>
    </source>
</evidence>
<dbReference type="Gene3D" id="3.30.420.10">
    <property type="entry name" value="Ribonuclease H-like superfamily/Ribonuclease H"/>
    <property type="match status" value="1"/>
</dbReference>
<comment type="caution">
    <text evidence="2">The sequence shown here is derived from an EMBL/GenBank/DDBJ whole genome shotgun (WGS) entry which is preliminary data.</text>
</comment>
<dbReference type="Proteomes" id="UP000823926">
    <property type="component" value="Unassembled WGS sequence"/>
</dbReference>
<evidence type="ECO:0000259" key="1">
    <source>
        <dbReference type="SMART" id="SM00479"/>
    </source>
</evidence>
<dbReference type="CDD" id="cd06130">
    <property type="entry name" value="DNA_pol_III_epsilon_like"/>
    <property type="match status" value="1"/>
</dbReference>
<keyword evidence="2" id="KW-0269">Exonuclease</keyword>
<protein>
    <submittedName>
        <fullName evidence="2">3'-5' exonuclease</fullName>
    </submittedName>
</protein>
<keyword evidence="2" id="KW-0540">Nuclease</keyword>
<dbReference type="SUPFAM" id="SSF53098">
    <property type="entry name" value="Ribonuclease H-like"/>
    <property type="match status" value="1"/>
</dbReference>
<dbReference type="Pfam" id="PF00929">
    <property type="entry name" value="RNase_T"/>
    <property type="match status" value="1"/>
</dbReference>
<dbReference type="GO" id="GO:0005829">
    <property type="term" value="C:cytosol"/>
    <property type="evidence" value="ECO:0007669"/>
    <property type="project" value="TreeGrafter"/>
</dbReference>
<keyword evidence="2" id="KW-0378">Hydrolase</keyword>
<dbReference type="GO" id="GO:0003676">
    <property type="term" value="F:nucleic acid binding"/>
    <property type="evidence" value="ECO:0007669"/>
    <property type="project" value="InterPro"/>
</dbReference>
<dbReference type="InterPro" id="IPR036397">
    <property type="entry name" value="RNaseH_sf"/>
</dbReference>
<dbReference type="EMBL" id="DXHL01000019">
    <property type="protein sequence ID" value="HIW10555.1"/>
    <property type="molecule type" value="Genomic_DNA"/>
</dbReference>
<name>A0A9D1QBZ6_9BACT</name>
<feature type="domain" description="Exonuclease" evidence="1">
    <location>
        <begin position="3"/>
        <end position="167"/>
    </location>
</feature>
<organism evidence="2 3">
    <name type="scientific">Candidatus Rikenella faecigallinarum</name>
    <dbReference type="NCBI Taxonomy" id="2838745"/>
    <lineage>
        <taxon>Bacteria</taxon>
        <taxon>Pseudomonadati</taxon>
        <taxon>Bacteroidota</taxon>
        <taxon>Bacteroidia</taxon>
        <taxon>Bacteroidales</taxon>
        <taxon>Rikenellaceae</taxon>
        <taxon>Rikenella</taxon>
    </lineage>
</organism>
<dbReference type="PANTHER" id="PTHR30231:SF42">
    <property type="entry name" value="EXONUCLEASE"/>
    <property type="match status" value="1"/>
</dbReference>
<gene>
    <name evidence="2" type="ORF">H9888_03540</name>
</gene>
<sequence length="167" mass="18571">MQDFAAIDFETANGQRSSICSVGLVVVRSGEIVRRLHRLVHPTPNYYYRYFTEQIHGISAADTEDAPLFPEIWAEVAPWVEGIPMVAHNAAFDEGVLRATHAAYGMEYPASYRFYCTLVAARRAIPKAVIGNHRLPTVCAYLGIPFDHHHDALADAEGCARIAMKLL</sequence>
<dbReference type="AlphaFoldDB" id="A0A9D1QBZ6"/>